<evidence type="ECO:0000313" key="2">
    <source>
        <dbReference type="EMBL" id="SEF90412.1"/>
    </source>
</evidence>
<dbReference type="NCBIfam" id="TIGR01764">
    <property type="entry name" value="excise"/>
    <property type="match status" value="1"/>
</dbReference>
<name>A0A8G2BWL4_9BACT</name>
<accession>A0A8G2BWL4</accession>
<dbReference type="InterPro" id="IPR010093">
    <property type="entry name" value="SinI_DNA-bd"/>
</dbReference>
<dbReference type="EMBL" id="FNVS01000009">
    <property type="protein sequence ID" value="SEF90412.1"/>
    <property type="molecule type" value="Genomic_DNA"/>
</dbReference>
<reference evidence="2 3" key="1">
    <citation type="submission" date="2016-10" db="EMBL/GenBank/DDBJ databases">
        <authorList>
            <person name="Varghese N."/>
            <person name="Submissions S."/>
        </authorList>
    </citation>
    <scope>NUCLEOTIDE SEQUENCE [LARGE SCALE GENOMIC DNA]</scope>
    <source>
        <strain evidence="2 3">DSM 29073</strain>
    </source>
</reference>
<comment type="caution">
    <text evidence="2">The sequence shown here is derived from an EMBL/GenBank/DDBJ whole genome shotgun (WGS) entry which is preliminary data.</text>
</comment>
<protein>
    <submittedName>
        <fullName evidence="2">DNA binding domain-containing protein, excisionase family</fullName>
    </submittedName>
</protein>
<sequence length="245" mass="28990">MRTAVYENFFTKLIATTKCLDINEIEKYISKSTGNDILLVNKQLDKANKLLNERYGRYGVISEQDNVKALQKGYYDLSMIKLSLSDIRRKIDQYNIEESSPLGQQISKDWDNAAYLLQDLLQLENMNLINYLRLLEDRSSELCQNKETEKRKRCSNQKQHNLKQISNNKIATEMPCDIITIEEVCKITRLSKSKIYHMVCNHEIPHYKLNPNKKGRLFFFYSEIEVWLKRNRIGTIEEYLNQFEN</sequence>
<feature type="domain" description="Helix-turn-helix" evidence="1">
    <location>
        <begin position="180"/>
        <end position="232"/>
    </location>
</feature>
<dbReference type="InterPro" id="IPR041657">
    <property type="entry name" value="HTH_17"/>
</dbReference>
<gene>
    <name evidence="2" type="ORF">SAMN05444001_10965</name>
</gene>
<proteinExistence type="predicted"/>
<dbReference type="GO" id="GO:0003677">
    <property type="term" value="F:DNA binding"/>
    <property type="evidence" value="ECO:0007669"/>
    <property type="project" value="InterPro"/>
</dbReference>
<keyword evidence="3" id="KW-1185">Reference proteome</keyword>
<dbReference type="AlphaFoldDB" id="A0A8G2BWL4"/>
<dbReference type="Pfam" id="PF12728">
    <property type="entry name" value="HTH_17"/>
    <property type="match status" value="1"/>
</dbReference>
<dbReference type="RefSeq" id="WP_103983418.1">
    <property type="nucleotide sequence ID" value="NZ_FNVS01000009.1"/>
</dbReference>
<organism evidence="2 3">
    <name type="scientific">Parabacteroides chinchillae</name>
    <dbReference type="NCBI Taxonomy" id="871327"/>
    <lineage>
        <taxon>Bacteria</taxon>
        <taxon>Pseudomonadati</taxon>
        <taxon>Bacteroidota</taxon>
        <taxon>Bacteroidia</taxon>
        <taxon>Bacteroidales</taxon>
        <taxon>Tannerellaceae</taxon>
        <taxon>Parabacteroides</taxon>
    </lineage>
</organism>
<dbReference type="Proteomes" id="UP000236725">
    <property type="component" value="Unassembled WGS sequence"/>
</dbReference>
<evidence type="ECO:0000313" key="3">
    <source>
        <dbReference type="Proteomes" id="UP000236725"/>
    </source>
</evidence>
<evidence type="ECO:0000259" key="1">
    <source>
        <dbReference type="Pfam" id="PF12728"/>
    </source>
</evidence>